<proteinExistence type="predicted"/>
<dbReference type="OrthoDB" id="27015at2157"/>
<dbReference type="Gene3D" id="3.40.50.300">
    <property type="entry name" value="P-loop containing nucleotide triphosphate hydrolases"/>
    <property type="match status" value="1"/>
</dbReference>
<dbReference type="PANTHER" id="PTHR43637:SF2">
    <property type="entry name" value="PROTEIN GVPD 1"/>
    <property type="match status" value="1"/>
</dbReference>
<dbReference type="Pfam" id="PF06745">
    <property type="entry name" value="ATPase"/>
    <property type="match status" value="1"/>
</dbReference>
<dbReference type="GO" id="GO:0005524">
    <property type="term" value="F:ATP binding"/>
    <property type="evidence" value="ECO:0007669"/>
    <property type="project" value="UniProtKB-KW"/>
</dbReference>
<organism evidence="4 5">
    <name type="scientific">Methanolobus halotolerans</name>
    <dbReference type="NCBI Taxonomy" id="2052935"/>
    <lineage>
        <taxon>Archaea</taxon>
        <taxon>Methanobacteriati</taxon>
        <taxon>Methanobacteriota</taxon>
        <taxon>Stenosarchaea group</taxon>
        <taxon>Methanomicrobia</taxon>
        <taxon>Methanosarcinales</taxon>
        <taxon>Methanosarcinaceae</taxon>
        <taxon>Methanolobus</taxon>
    </lineage>
</organism>
<dbReference type="InterPro" id="IPR010624">
    <property type="entry name" value="KaiC_dom"/>
</dbReference>
<keyword evidence="2" id="KW-0067">ATP-binding</keyword>
<keyword evidence="5" id="KW-1185">Reference proteome</keyword>
<accession>A0A4E0Q2B0</accession>
<reference evidence="4 5" key="1">
    <citation type="submission" date="2017-11" db="EMBL/GenBank/DDBJ databases">
        <title>Isolation and Characterization of Methanogenic Archaea from Saline Meromictic Lake at Siberia.</title>
        <authorList>
            <person name="Shen Y."/>
            <person name="Huang H.-H."/>
            <person name="Lai M.-C."/>
            <person name="Chen S.-C."/>
        </authorList>
    </citation>
    <scope>NUCLEOTIDE SEQUENCE [LARGE SCALE GENOMIC DNA]</scope>
    <source>
        <strain evidence="4 5">SY-01</strain>
    </source>
</reference>
<evidence type="ECO:0000256" key="1">
    <source>
        <dbReference type="ARBA" id="ARBA00022741"/>
    </source>
</evidence>
<dbReference type="SMART" id="SM00382">
    <property type="entry name" value="AAA"/>
    <property type="match status" value="1"/>
</dbReference>
<dbReference type="RefSeq" id="WP_135387863.1">
    <property type="nucleotide sequence ID" value="NZ_PGGK01000001.1"/>
</dbReference>
<gene>
    <name evidence="4" type="ORF">CUN85_00390</name>
</gene>
<dbReference type="EMBL" id="PGGK01000001">
    <property type="protein sequence ID" value="TGC11379.1"/>
    <property type="molecule type" value="Genomic_DNA"/>
</dbReference>
<sequence>MPVKRVSTGISELDDLLDRGYPKGHGILISGPPGAGKTILATHFLHQSCKDGKKCMLMLTHVNVESFLEQAENIGFDFKRCLDNGTLLITKSFEVRTNKIHNASRLGSGIGFVEKDCVENVQEIPDDVEIVVIDNLDMLSLYHSVEEFADKFFTINDILSSKRCTTLFLIGQEESDIKHRVAEHISFGSIMLYTNRNGRKGKGLRQLYIPKMRCTDLSLEPTSFRITPSGIKIEKIFQRDDILREALGSAV</sequence>
<dbReference type="PROSITE" id="PS51146">
    <property type="entry name" value="KAIC"/>
    <property type="match status" value="1"/>
</dbReference>
<evidence type="ECO:0000313" key="5">
    <source>
        <dbReference type="Proteomes" id="UP000297295"/>
    </source>
</evidence>
<protein>
    <submittedName>
        <fullName evidence="4">Resolvase</fullName>
    </submittedName>
</protein>
<evidence type="ECO:0000256" key="2">
    <source>
        <dbReference type="ARBA" id="ARBA00022840"/>
    </source>
</evidence>
<dbReference type="SUPFAM" id="SSF52540">
    <property type="entry name" value="P-loop containing nucleoside triphosphate hydrolases"/>
    <property type="match status" value="1"/>
</dbReference>
<dbReference type="InterPro" id="IPR014774">
    <property type="entry name" value="KaiC-like_dom"/>
</dbReference>
<evidence type="ECO:0000313" key="4">
    <source>
        <dbReference type="EMBL" id="TGC11379.1"/>
    </source>
</evidence>
<keyword evidence="1" id="KW-0547">Nucleotide-binding</keyword>
<dbReference type="PANTHER" id="PTHR43637">
    <property type="entry name" value="UPF0273 PROTEIN TM_0370"/>
    <property type="match status" value="1"/>
</dbReference>
<dbReference type="InterPro" id="IPR003593">
    <property type="entry name" value="AAA+_ATPase"/>
</dbReference>
<dbReference type="AlphaFoldDB" id="A0A4E0Q2B0"/>
<evidence type="ECO:0000259" key="3">
    <source>
        <dbReference type="PROSITE" id="PS51146"/>
    </source>
</evidence>
<dbReference type="Proteomes" id="UP000297295">
    <property type="component" value="Unassembled WGS sequence"/>
</dbReference>
<dbReference type="InterPro" id="IPR027417">
    <property type="entry name" value="P-loop_NTPase"/>
</dbReference>
<name>A0A4E0Q2B0_9EURY</name>
<comment type="caution">
    <text evidence="4">The sequence shown here is derived from an EMBL/GenBank/DDBJ whole genome shotgun (WGS) entry which is preliminary data.</text>
</comment>
<feature type="domain" description="KaiC" evidence="3">
    <location>
        <begin position="4"/>
        <end position="250"/>
    </location>
</feature>